<dbReference type="AlphaFoldDB" id="A0A0B6F4D0"/>
<evidence type="ECO:0000256" key="1">
    <source>
        <dbReference type="SAM" id="SignalP"/>
    </source>
</evidence>
<evidence type="ECO:0000313" key="2">
    <source>
        <dbReference type="EMBL" id="AJI79305.1"/>
    </source>
</evidence>
<dbReference type="InterPro" id="IPR046230">
    <property type="entry name" value="DUF6263"/>
</dbReference>
<keyword evidence="1" id="KW-0732">Signal</keyword>
<feature type="chain" id="PRO_5002108289" description="Secreted protein" evidence="1">
    <location>
        <begin position="23"/>
        <end position="315"/>
    </location>
</feature>
<evidence type="ECO:0008006" key="4">
    <source>
        <dbReference type="Google" id="ProtNLM"/>
    </source>
</evidence>
<dbReference type="RefSeq" id="WP_042531514.1">
    <property type="nucleotide sequence ID" value="NZ_CP010827.1"/>
</dbReference>
<gene>
    <name evidence="2" type="ORF">CSING_08930</name>
</gene>
<dbReference type="PROSITE" id="PS51257">
    <property type="entry name" value="PROKAR_LIPOPROTEIN"/>
    <property type="match status" value="1"/>
</dbReference>
<dbReference type="Pfam" id="PF19777">
    <property type="entry name" value="DUF6263"/>
    <property type="match status" value="1"/>
</dbReference>
<dbReference type="Proteomes" id="UP000031890">
    <property type="component" value="Chromosome"/>
</dbReference>
<dbReference type="OrthoDB" id="4566419at2"/>
<name>A0A0B6F4D0_9CORY</name>
<evidence type="ECO:0000313" key="3">
    <source>
        <dbReference type="Proteomes" id="UP000031890"/>
    </source>
</evidence>
<reference evidence="2 3" key="1">
    <citation type="journal article" date="2015" name="Genome Announc.">
        <title>Complete Genome Sequence and Annotation of Corynebacterium singulare DSM 44357, Isolated from a Human Semen Specimen.</title>
        <authorList>
            <person name="Merten M."/>
            <person name="Brinkrolf K."/>
            <person name="Albersmeier A."/>
            <person name="Kutter Y."/>
            <person name="Ruckert C."/>
            <person name="Tauch A."/>
        </authorList>
    </citation>
    <scope>NUCLEOTIDE SEQUENCE [LARGE SCALE GENOMIC DNA]</scope>
    <source>
        <strain evidence="2">IBS B52218</strain>
    </source>
</reference>
<dbReference type="KEGG" id="csx:CSING_08930"/>
<dbReference type="HOGENOM" id="CLU_050994_0_0_11"/>
<protein>
    <recommendedName>
        <fullName evidence="4">Secreted protein</fullName>
    </recommendedName>
</protein>
<sequence length="315" mass="32997">MFRVRVLAVLSAATLGVTGALAGCTYSQPAKPVEEPVGLPLDAPRVTILSPGDGAGRVLAYQDLDSEQSLTYTVATGFNQDLRKDGSEGSSPEATDEVTLPLQASVEAATENVEGQVPASRNAFVTVGKPEAAHADVASAEGFQFGWRGTDTGQMNSLRLAAPQAATDEARSTVERAITSLTSLPIVFPDEEIGRGAQWTVESRVTGESTLLQTTTYTLNKLEGDVATLDVSVEQRPSLGALSFDSADAPAELHGKELKVLDSSTTSEGTVTVDLSKPLPTAGAVSITTLISYGSEGSDLRVMQSNATEMEFRTD</sequence>
<proteinExistence type="predicted"/>
<dbReference type="EMBL" id="CP010827">
    <property type="protein sequence ID" value="AJI79305.1"/>
    <property type="molecule type" value="Genomic_DNA"/>
</dbReference>
<organism evidence="2 3">
    <name type="scientific">Corynebacterium singulare</name>
    <dbReference type="NCBI Taxonomy" id="161899"/>
    <lineage>
        <taxon>Bacteria</taxon>
        <taxon>Bacillati</taxon>
        <taxon>Actinomycetota</taxon>
        <taxon>Actinomycetes</taxon>
        <taxon>Mycobacteriales</taxon>
        <taxon>Corynebacteriaceae</taxon>
        <taxon>Corynebacterium</taxon>
    </lineage>
</organism>
<dbReference type="STRING" id="161899.CSING_08930"/>
<feature type="signal peptide" evidence="1">
    <location>
        <begin position="1"/>
        <end position="22"/>
    </location>
</feature>
<accession>A0A0B6F4D0</accession>